<evidence type="ECO:0000256" key="1">
    <source>
        <dbReference type="SAM" id="MobiDB-lite"/>
    </source>
</evidence>
<accession>A0A9Q0EYA7</accession>
<feature type="transmembrane region" description="Helical" evidence="2">
    <location>
        <begin position="428"/>
        <end position="455"/>
    </location>
</feature>
<gene>
    <name evidence="3" type="ORF">Tsubulata_051564</name>
</gene>
<dbReference type="PANTHER" id="PTHR31170:SF21">
    <property type="match status" value="1"/>
</dbReference>
<keyword evidence="4" id="KW-1185">Reference proteome</keyword>
<dbReference type="Pfam" id="PF03140">
    <property type="entry name" value="DUF247"/>
    <property type="match status" value="1"/>
</dbReference>
<feature type="region of interest" description="Disordered" evidence="1">
    <location>
        <begin position="1"/>
        <end position="23"/>
    </location>
</feature>
<dbReference type="EMBL" id="JAKUCV010007783">
    <property type="protein sequence ID" value="KAJ4821981.1"/>
    <property type="molecule type" value="Genomic_DNA"/>
</dbReference>
<sequence length="459" mass="51960">MEMESTLSSNHNQEQETTTHHAVVSIPEADQNWLASVEKRIIEAPKLLNKSAGSRSCCIFRVPQSLFNRDEKAYQPHVVSIGPYHHGKPDLQMVQEHKWRYLGNVLARRKQDGVGLNELFKAIAVMEGKVRECYSEHIVYGSHELIEMMIVDGCFIIELFCIVGSIVAIDGDDPLIRMARMLFFVMQDLLRLENQIPYFVLQTLYKLLFPSSTKENPPSLTVLALGFFNYAAQRPEAELDRCKNLVGRHLLDLFRLSLIPPSLPESTGRPGAPLHVIHSAKKLNLVGIKFNPSRATDTFLDVKFSDGVLEIPTITVDDFICTFFLNCVAFEDCYSYCSKHITCYVIFIGFLIQTPADSELLCNHAILENYIGTDVEVAEFFQKATKDAALDVDMSYLAGLFQDVHKYYRTSWRVQLKAVKNAVTVTPWPLLAVLAASTALILTMIQAFYAVYAYYRPPK</sequence>
<name>A0A9Q0EYA7_9ROSI</name>
<protein>
    <submittedName>
        <fullName evidence="3">Uncharacterized protein</fullName>
    </submittedName>
</protein>
<comment type="caution">
    <text evidence="3">The sequence shown here is derived from an EMBL/GenBank/DDBJ whole genome shotgun (WGS) entry which is preliminary data.</text>
</comment>
<evidence type="ECO:0000313" key="4">
    <source>
        <dbReference type="Proteomes" id="UP001141552"/>
    </source>
</evidence>
<keyword evidence="2" id="KW-1133">Transmembrane helix</keyword>
<keyword evidence="2" id="KW-0472">Membrane</keyword>
<dbReference type="InterPro" id="IPR004158">
    <property type="entry name" value="DUF247_pln"/>
</dbReference>
<keyword evidence="2" id="KW-0812">Transmembrane</keyword>
<dbReference type="Proteomes" id="UP001141552">
    <property type="component" value="Unassembled WGS sequence"/>
</dbReference>
<proteinExistence type="predicted"/>
<reference evidence="3" key="2">
    <citation type="journal article" date="2023" name="Plants (Basel)">
        <title>Annotation of the Turnera subulata (Passifloraceae) Draft Genome Reveals the S-Locus Evolved after the Divergence of Turneroideae from Passifloroideae in a Stepwise Manner.</title>
        <authorList>
            <person name="Henning P.M."/>
            <person name="Roalson E.H."/>
            <person name="Mir W."/>
            <person name="McCubbin A.G."/>
            <person name="Shore J.S."/>
        </authorList>
    </citation>
    <scope>NUCLEOTIDE SEQUENCE</scope>
    <source>
        <strain evidence="3">F60SS</strain>
    </source>
</reference>
<evidence type="ECO:0000313" key="3">
    <source>
        <dbReference type="EMBL" id="KAJ4821981.1"/>
    </source>
</evidence>
<dbReference type="OrthoDB" id="1589813at2759"/>
<dbReference type="PANTHER" id="PTHR31170">
    <property type="entry name" value="BNAC04G53230D PROTEIN"/>
    <property type="match status" value="1"/>
</dbReference>
<feature type="compositionally biased region" description="Polar residues" evidence="1">
    <location>
        <begin position="1"/>
        <end position="12"/>
    </location>
</feature>
<dbReference type="AlphaFoldDB" id="A0A9Q0EYA7"/>
<organism evidence="3 4">
    <name type="scientific">Turnera subulata</name>
    <dbReference type="NCBI Taxonomy" id="218843"/>
    <lineage>
        <taxon>Eukaryota</taxon>
        <taxon>Viridiplantae</taxon>
        <taxon>Streptophyta</taxon>
        <taxon>Embryophyta</taxon>
        <taxon>Tracheophyta</taxon>
        <taxon>Spermatophyta</taxon>
        <taxon>Magnoliopsida</taxon>
        <taxon>eudicotyledons</taxon>
        <taxon>Gunneridae</taxon>
        <taxon>Pentapetalae</taxon>
        <taxon>rosids</taxon>
        <taxon>fabids</taxon>
        <taxon>Malpighiales</taxon>
        <taxon>Passifloraceae</taxon>
        <taxon>Turnera</taxon>
    </lineage>
</organism>
<evidence type="ECO:0000256" key="2">
    <source>
        <dbReference type="SAM" id="Phobius"/>
    </source>
</evidence>
<reference evidence="3" key="1">
    <citation type="submission" date="2022-02" db="EMBL/GenBank/DDBJ databases">
        <authorList>
            <person name="Henning P.M."/>
            <person name="McCubbin A.G."/>
            <person name="Shore J.S."/>
        </authorList>
    </citation>
    <scope>NUCLEOTIDE SEQUENCE</scope>
    <source>
        <strain evidence="3">F60SS</strain>
        <tissue evidence="3">Leaves</tissue>
    </source>
</reference>